<reference evidence="1 2" key="1">
    <citation type="journal article" date="2018" name="PLoS Genet.">
        <title>Population sequencing reveals clonal diversity and ancestral inbreeding in the grapevine cultivar Chardonnay.</title>
        <authorList>
            <person name="Roach M.J."/>
            <person name="Johnson D.L."/>
            <person name="Bohlmann J."/>
            <person name="van Vuuren H.J."/>
            <person name="Jones S.J."/>
            <person name="Pretorius I.S."/>
            <person name="Schmidt S.A."/>
            <person name="Borneman A.R."/>
        </authorList>
    </citation>
    <scope>NUCLEOTIDE SEQUENCE [LARGE SCALE GENOMIC DNA]</scope>
    <source>
        <strain evidence="2">cv. Chardonnay</strain>
        <tissue evidence="1">Leaf</tissue>
    </source>
</reference>
<name>A0A438HM35_VITVI</name>
<evidence type="ECO:0000313" key="2">
    <source>
        <dbReference type="Proteomes" id="UP000288805"/>
    </source>
</evidence>
<sequence>MMLQRSFWPPTAHRNCGHTDLLSFGYPILPSMLTNHFACSVYSRLSHYDAISITGIVLIGEIGGTAEEDAAQLIKVVEI</sequence>
<organism evidence="1 2">
    <name type="scientific">Vitis vinifera</name>
    <name type="common">Grape</name>
    <dbReference type="NCBI Taxonomy" id="29760"/>
    <lineage>
        <taxon>Eukaryota</taxon>
        <taxon>Viridiplantae</taxon>
        <taxon>Streptophyta</taxon>
        <taxon>Embryophyta</taxon>
        <taxon>Tracheophyta</taxon>
        <taxon>Spermatophyta</taxon>
        <taxon>Magnoliopsida</taxon>
        <taxon>eudicotyledons</taxon>
        <taxon>Gunneridae</taxon>
        <taxon>Pentapetalae</taxon>
        <taxon>rosids</taxon>
        <taxon>Vitales</taxon>
        <taxon>Vitaceae</taxon>
        <taxon>Viteae</taxon>
        <taxon>Vitis</taxon>
    </lineage>
</organism>
<evidence type="ECO:0000313" key="1">
    <source>
        <dbReference type="EMBL" id="RVW85522.1"/>
    </source>
</evidence>
<accession>A0A438HM35</accession>
<gene>
    <name evidence="1" type="ORF">CK203_044111</name>
</gene>
<dbReference type="EMBL" id="QGNW01000203">
    <property type="protein sequence ID" value="RVW85522.1"/>
    <property type="molecule type" value="Genomic_DNA"/>
</dbReference>
<proteinExistence type="predicted"/>
<dbReference type="Proteomes" id="UP000288805">
    <property type="component" value="Unassembled WGS sequence"/>
</dbReference>
<dbReference type="AlphaFoldDB" id="A0A438HM35"/>
<protein>
    <submittedName>
        <fullName evidence="1">Uncharacterized protein</fullName>
    </submittedName>
</protein>
<comment type="caution">
    <text evidence="1">The sequence shown here is derived from an EMBL/GenBank/DDBJ whole genome shotgun (WGS) entry which is preliminary data.</text>
</comment>